<dbReference type="InterPro" id="IPR020578">
    <property type="entry name" value="Aminotrans_V_PyrdxlP_BS"/>
</dbReference>
<dbReference type="GO" id="GO:0031071">
    <property type="term" value="F:cysteine desulfurase activity"/>
    <property type="evidence" value="ECO:0007669"/>
    <property type="project" value="UniProtKB-EC"/>
</dbReference>
<dbReference type="InterPro" id="IPR015422">
    <property type="entry name" value="PyrdxlP-dep_Trfase_small"/>
</dbReference>
<dbReference type="FunFam" id="3.40.640.10:FF:000003">
    <property type="entry name" value="Cysteine desulfurase IscS"/>
    <property type="match status" value="1"/>
</dbReference>
<evidence type="ECO:0000256" key="6">
    <source>
        <dbReference type="ARBA" id="ARBA00022898"/>
    </source>
</evidence>
<keyword evidence="4" id="KW-0808">Transferase</keyword>
<feature type="domain" description="Aminotransferase class V" evidence="9">
    <location>
        <begin position="5"/>
        <end position="368"/>
    </location>
</feature>
<evidence type="ECO:0000256" key="7">
    <source>
        <dbReference type="ARBA" id="ARBA00023004"/>
    </source>
</evidence>
<dbReference type="PANTHER" id="PTHR11601:SF34">
    <property type="entry name" value="CYSTEINE DESULFURASE"/>
    <property type="match status" value="1"/>
</dbReference>
<keyword evidence="7" id="KW-0408">Iron</keyword>
<accession>A0A381VN34</accession>
<comment type="similarity">
    <text evidence="2">Belongs to the class-V pyridoxal-phosphate-dependent aminotransferase family. NifS/IscS subfamily.</text>
</comment>
<evidence type="ECO:0000256" key="2">
    <source>
        <dbReference type="ARBA" id="ARBA00006490"/>
    </source>
</evidence>
<evidence type="ECO:0000313" key="10">
    <source>
        <dbReference type="EMBL" id="SVA41168.1"/>
    </source>
</evidence>
<dbReference type="Gene3D" id="3.40.640.10">
    <property type="entry name" value="Type I PLP-dependent aspartate aminotransferase-like (Major domain)"/>
    <property type="match status" value="1"/>
</dbReference>
<dbReference type="InterPro" id="IPR000192">
    <property type="entry name" value="Aminotrans_V_dom"/>
</dbReference>
<comment type="cofactor">
    <cofactor evidence="1">
        <name>pyridoxal 5'-phosphate</name>
        <dbReference type="ChEBI" id="CHEBI:597326"/>
    </cofactor>
</comment>
<evidence type="ECO:0000256" key="5">
    <source>
        <dbReference type="ARBA" id="ARBA00022723"/>
    </source>
</evidence>
<evidence type="ECO:0000259" key="9">
    <source>
        <dbReference type="Pfam" id="PF00266"/>
    </source>
</evidence>
<dbReference type="GO" id="GO:0046872">
    <property type="term" value="F:metal ion binding"/>
    <property type="evidence" value="ECO:0007669"/>
    <property type="project" value="UniProtKB-KW"/>
</dbReference>
<dbReference type="PIRSF" id="PIRSF005572">
    <property type="entry name" value="NifS"/>
    <property type="match status" value="1"/>
</dbReference>
<evidence type="ECO:0000256" key="8">
    <source>
        <dbReference type="ARBA" id="ARBA00023014"/>
    </source>
</evidence>
<dbReference type="Pfam" id="PF00266">
    <property type="entry name" value="Aminotran_5"/>
    <property type="match status" value="1"/>
</dbReference>
<protein>
    <recommendedName>
        <fullName evidence="3">cysteine desulfurase</fullName>
        <ecNumber evidence="3">2.8.1.7</ecNumber>
    </recommendedName>
</protein>
<proteinExistence type="inferred from homology"/>
<keyword evidence="6" id="KW-0663">Pyridoxal phosphate</keyword>
<dbReference type="AlphaFoldDB" id="A0A381VN34"/>
<name>A0A381VN34_9ZZZZ</name>
<keyword evidence="8" id="KW-0411">Iron-sulfur</keyword>
<dbReference type="EC" id="2.8.1.7" evidence="3"/>
<dbReference type="GO" id="GO:0051536">
    <property type="term" value="F:iron-sulfur cluster binding"/>
    <property type="evidence" value="ECO:0007669"/>
    <property type="project" value="UniProtKB-KW"/>
</dbReference>
<reference evidence="10" key="1">
    <citation type="submission" date="2018-05" db="EMBL/GenBank/DDBJ databases">
        <authorList>
            <person name="Lanie J.A."/>
            <person name="Ng W.-L."/>
            <person name="Kazmierczak K.M."/>
            <person name="Andrzejewski T.M."/>
            <person name="Davidsen T.M."/>
            <person name="Wayne K.J."/>
            <person name="Tettelin H."/>
            <person name="Glass J.I."/>
            <person name="Rusch D."/>
            <person name="Podicherti R."/>
            <person name="Tsui H.-C.T."/>
            <person name="Winkler M.E."/>
        </authorList>
    </citation>
    <scope>NUCLEOTIDE SEQUENCE</scope>
</reference>
<evidence type="ECO:0000256" key="3">
    <source>
        <dbReference type="ARBA" id="ARBA00012239"/>
    </source>
</evidence>
<sequence>MATPVYLDNQATTPVDPDVLQAMMPFFKENYGNAASVYHSIGRDAKEAVERSRALLADALNARSKEIIFTSGATESINLSIRGFCKYYEEKGKHLITQSTEHKAVLDTVKSLTQDGWDITTVPVNEDGVVDPESIRKAIKPDTVLVIVMHANNEIGTIQPIAEIGAICKEKDVRFLVDASQSLGKLPIDVNKMNIDLLAATAHKIYGPKGIGMLYVRWKDPKVELVTQISGGDHEFGYRSGTLPVPLIVGFAKATEKCLKTMDIENARLRILRDKMINEIAAVHPEVILNGSIQDRLSNNVNFCFSNIDAETLIIKMKGIACSTGSACTSTNLEPSHVVKALGRSNELAHSAIRFSLGRFNKAQEIEYAIKEIIDTVSFIKEKSPQQQLMNA</sequence>
<dbReference type="PANTHER" id="PTHR11601">
    <property type="entry name" value="CYSTEINE DESULFURYLASE FAMILY MEMBER"/>
    <property type="match status" value="1"/>
</dbReference>
<gene>
    <name evidence="10" type="ORF">METZ01_LOCUS94022</name>
</gene>
<dbReference type="InterPro" id="IPR016454">
    <property type="entry name" value="Cysteine_dSase"/>
</dbReference>
<dbReference type="InterPro" id="IPR015424">
    <property type="entry name" value="PyrdxlP-dep_Trfase"/>
</dbReference>
<keyword evidence="5" id="KW-0479">Metal-binding</keyword>
<evidence type="ECO:0000256" key="4">
    <source>
        <dbReference type="ARBA" id="ARBA00022679"/>
    </source>
</evidence>
<dbReference type="SUPFAM" id="SSF53383">
    <property type="entry name" value="PLP-dependent transferases"/>
    <property type="match status" value="1"/>
</dbReference>
<dbReference type="EMBL" id="UINC01009175">
    <property type="protein sequence ID" value="SVA41168.1"/>
    <property type="molecule type" value="Genomic_DNA"/>
</dbReference>
<dbReference type="Gene3D" id="3.90.1150.10">
    <property type="entry name" value="Aspartate Aminotransferase, domain 1"/>
    <property type="match status" value="1"/>
</dbReference>
<dbReference type="InterPro" id="IPR015421">
    <property type="entry name" value="PyrdxlP-dep_Trfase_major"/>
</dbReference>
<organism evidence="10">
    <name type="scientific">marine metagenome</name>
    <dbReference type="NCBI Taxonomy" id="408172"/>
    <lineage>
        <taxon>unclassified sequences</taxon>
        <taxon>metagenomes</taxon>
        <taxon>ecological metagenomes</taxon>
    </lineage>
</organism>
<dbReference type="PROSITE" id="PS00595">
    <property type="entry name" value="AA_TRANSFER_CLASS_5"/>
    <property type="match status" value="1"/>
</dbReference>
<evidence type="ECO:0000256" key="1">
    <source>
        <dbReference type="ARBA" id="ARBA00001933"/>
    </source>
</evidence>